<reference evidence="7" key="2">
    <citation type="submission" date="2025-09" db="UniProtKB">
        <authorList>
            <consortium name="Ensembl"/>
        </authorList>
    </citation>
    <scope>IDENTIFICATION</scope>
</reference>
<evidence type="ECO:0000259" key="6">
    <source>
        <dbReference type="PROSITE" id="PS50950"/>
    </source>
</evidence>
<protein>
    <recommendedName>
        <fullName evidence="6">THAP-type domain-containing protein</fullName>
    </recommendedName>
</protein>
<feature type="domain" description="THAP-type" evidence="6">
    <location>
        <begin position="1"/>
        <end position="75"/>
    </location>
</feature>
<dbReference type="GeneTree" id="ENSGT00940000161474"/>
<dbReference type="Pfam" id="PF05485">
    <property type="entry name" value="THAP"/>
    <property type="match status" value="1"/>
</dbReference>
<dbReference type="Pfam" id="PF21789">
    <property type="entry name" value="TNP-like_RNaseH_C"/>
    <property type="match status" value="1"/>
</dbReference>
<dbReference type="OMA" id="QAPNRGM"/>
<accession>A0A8C5AAX8</accession>
<dbReference type="PANTHER" id="PTHR47577:SF2">
    <property type="entry name" value="THAP DOMAIN CONTAINING 9"/>
    <property type="match status" value="1"/>
</dbReference>
<dbReference type="InterPro" id="IPR048366">
    <property type="entry name" value="TNP-like_GBD"/>
</dbReference>
<evidence type="ECO:0000256" key="3">
    <source>
        <dbReference type="ARBA" id="ARBA00022833"/>
    </source>
</evidence>
<keyword evidence="8" id="KW-1185">Reference proteome</keyword>
<dbReference type="InterPro" id="IPR048367">
    <property type="entry name" value="TNP-like_RNaseH_C"/>
</dbReference>
<dbReference type="InterPro" id="IPR006612">
    <property type="entry name" value="THAP_Znf"/>
</dbReference>
<dbReference type="InterPro" id="IPR021896">
    <property type="entry name" value="THAP9-like_HTH"/>
</dbReference>
<evidence type="ECO:0000256" key="5">
    <source>
        <dbReference type="PROSITE-ProRule" id="PRU00309"/>
    </source>
</evidence>
<dbReference type="PANTHER" id="PTHR47577">
    <property type="entry name" value="THAP DOMAIN-CONTAINING PROTEIN 6"/>
    <property type="match status" value="1"/>
</dbReference>
<organism evidence="7 8">
    <name type="scientific">Gadus morhua</name>
    <name type="common">Atlantic cod</name>
    <dbReference type="NCBI Taxonomy" id="8049"/>
    <lineage>
        <taxon>Eukaryota</taxon>
        <taxon>Metazoa</taxon>
        <taxon>Chordata</taxon>
        <taxon>Craniata</taxon>
        <taxon>Vertebrata</taxon>
        <taxon>Euteleostomi</taxon>
        <taxon>Actinopterygii</taxon>
        <taxon>Neopterygii</taxon>
        <taxon>Teleostei</taxon>
        <taxon>Neoteleostei</taxon>
        <taxon>Acanthomorphata</taxon>
        <taxon>Zeiogadaria</taxon>
        <taxon>Gadariae</taxon>
        <taxon>Gadiformes</taxon>
        <taxon>Gadoidei</taxon>
        <taxon>Gadidae</taxon>
        <taxon>Gadus</taxon>
    </lineage>
</organism>
<dbReference type="AlphaFoldDB" id="A0A8C5AAX8"/>
<dbReference type="GO" id="GO:0008270">
    <property type="term" value="F:zinc ion binding"/>
    <property type="evidence" value="ECO:0007669"/>
    <property type="project" value="UniProtKB-KW"/>
</dbReference>
<dbReference type="SMART" id="SM00980">
    <property type="entry name" value="THAP"/>
    <property type="match status" value="1"/>
</dbReference>
<dbReference type="Ensembl" id="ENSGMOT00000056765.1">
    <property type="protein sequence ID" value="ENSGMOP00000028800.1"/>
    <property type="gene ID" value="ENSGMOG00000032423.1"/>
</dbReference>
<name>A0A8C5AAX8_GADMO</name>
<evidence type="ECO:0000256" key="1">
    <source>
        <dbReference type="ARBA" id="ARBA00022723"/>
    </source>
</evidence>
<dbReference type="SUPFAM" id="SSF57716">
    <property type="entry name" value="Glucocorticoid receptor-like (DNA-binding domain)"/>
    <property type="match status" value="1"/>
</dbReference>
<dbReference type="Pfam" id="PF12017">
    <property type="entry name" value="Tnp_P_element"/>
    <property type="match status" value="1"/>
</dbReference>
<dbReference type="Pfam" id="PF21787">
    <property type="entry name" value="TNP-like_RNaseH_N"/>
    <property type="match status" value="1"/>
</dbReference>
<evidence type="ECO:0000256" key="4">
    <source>
        <dbReference type="ARBA" id="ARBA00023125"/>
    </source>
</evidence>
<dbReference type="PROSITE" id="PS50950">
    <property type="entry name" value="ZF_THAP"/>
    <property type="match status" value="1"/>
</dbReference>
<dbReference type="InterPro" id="IPR048365">
    <property type="entry name" value="TNP-like_RNaseH_N"/>
</dbReference>
<dbReference type="GO" id="GO:0003677">
    <property type="term" value="F:DNA binding"/>
    <property type="evidence" value="ECO:0007669"/>
    <property type="project" value="UniProtKB-UniRule"/>
</dbReference>
<dbReference type="Pfam" id="PF21788">
    <property type="entry name" value="TNP-like_GBD"/>
    <property type="match status" value="1"/>
</dbReference>
<reference evidence="7" key="1">
    <citation type="submission" date="2025-08" db="UniProtKB">
        <authorList>
            <consortium name="Ensembl"/>
        </authorList>
    </citation>
    <scope>IDENTIFICATION</scope>
</reference>
<sequence>MTACVANNCVNRSESKVSRYSFPLQKKKRLRQWLKNINRKKWLPSTSSRICARHFTEDCFTINRNLKPDAIPTLFGNPGSPSKERAALINVNREHNYCKVFLDAEGVVDEADEAQVNVSKATEVSVIVDEAVKVQVNDSEATASHHADHYYAMRKSPISFKRQAENIMGSIRKKLRLVQQKSRKKKSRKFKIKVSCLTQVITSLKEKLLISSGCAEMLENSFSGVHKTLLSRRVQSKRLIASEELRSFAMTLHFYSAKAYSFVRKAFDLVLPHPATIRTWYSHISADPGFTKPAFSALACHAQNRMVEGKETLCALMLDEVAIRKHVEHAAGRFHGYVDLGCGTVDDSLPSAKCALVLMVVAINDSWKIPVAFFLIDGMTGEERANIISECLHRLHATGVRTVSLTCDGPSCHFSMLRALGATLDVNNMRSSFAHPADPSQMVHVLLDVNHMLKLLRNTLADGGLFQTPNGEIRWKYIEELNKLQEMFKMAHVRWEKQKMKVKLGAQVFSSIVADALEYCNTQLHLPQFSGCEETVKFLRTIYAAFDVLNSRNPLGKGSKAPMRISNKDRVQEILLKAQRSLLELKDSKGRLVHLGQRKTCVVGFIASCASAWNIFLDVVIQPNAPCSYLLTYRLSQDHLDLFFSCLRACGGFNNNPTSRQFTAAYKRLLLSQVQTRTGNCILRDNTTIMDVTLSAANTLRRFDLKPVEQCDLEYQHCPNVDSMSDYKDAAINYIADFVVQKLKEKHTCMPCADALTSATVHPFILLKNRGGLAKPSAGIVAVCRESERCFQGILRTTSGKLPQCNVITSAIVTQVLEYSAGKTLFPQLHNHMFETTVDDNHVHILVKMASSLYCKIRMNHLARRATESLNKDSVGHKFKKLIRFHHQ</sequence>
<evidence type="ECO:0000313" key="8">
    <source>
        <dbReference type="Proteomes" id="UP000694546"/>
    </source>
</evidence>
<keyword evidence="2 5" id="KW-0863">Zinc-finger</keyword>
<dbReference type="SMART" id="SM00692">
    <property type="entry name" value="DM3"/>
    <property type="match status" value="1"/>
</dbReference>
<evidence type="ECO:0000256" key="2">
    <source>
        <dbReference type="ARBA" id="ARBA00022771"/>
    </source>
</evidence>
<dbReference type="Proteomes" id="UP000694546">
    <property type="component" value="Chromosome 9"/>
</dbReference>
<proteinExistence type="predicted"/>
<evidence type="ECO:0000313" key="7">
    <source>
        <dbReference type="Ensembl" id="ENSGMOP00000028800.1"/>
    </source>
</evidence>
<keyword evidence="4 5" id="KW-0238">DNA-binding</keyword>
<keyword evidence="1" id="KW-0479">Metal-binding</keyword>
<keyword evidence="3" id="KW-0862">Zinc</keyword>